<dbReference type="SUPFAM" id="SSF53474">
    <property type="entry name" value="alpha/beta-Hydrolases"/>
    <property type="match status" value="1"/>
</dbReference>
<evidence type="ECO:0000313" key="6">
    <source>
        <dbReference type="Proteomes" id="UP000282818"/>
    </source>
</evidence>
<evidence type="ECO:0000256" key="4">
    <source>
        <dbReference type="SAM" id="SignalP"/>
    </source>
</evidence>
<reference evidence="5 6" key="1">
    <citation type="submission" date="2019-01" db="EMBL/GenBank/DDBJ databases">
        <authorList>
            <person name="Chen W.-M."/>
        </authorList>
    </citation>
    <scope>NUCLEOTIDE SEQUENCE [LARGE SCALE GENOMIC DNA]</scope>
    <source>
        <strain evidence="5 6">HPM-16</strain>
    </source>
</reference>
<keyword evidence="1" id="KW-0378">Hydrolase</keyword>
<protein>
    <recommendedName>
        <fullName evidence="7">Alpha/beta fold hydrolase</fullName>
    </recommendedName>
</protein>
<dbReference type="InterPro" id="IPR017395">
    <property type="entry name" value="Chlorophyllase-like"/>
</dbReference>
<keyword evidence="3" id="KW-0443">Lipid metabolism</keyword>
<feature type="signal peptide" evidence="4">
    <location>
        <begin position="1"/>
        <end position="22"/>
    </location>
</feature>
<dbReference type="Gene3D" id="3.40.50.1820">
    <property type="entry name" value="alpha/beta hydrolase"/>
    <property type="match status" value="1"/>
</dbReference>
<dbReference type="GO" id="GO:0016042">
    <property type="term" value="P:lipid catabolic process"/>
    <property type="evidence" value="ECO:0007669"/>
    <property type="project" value="UniProtKB-KW"/>
</dbReference>
<dbReference type="PIRSF" id="PIRSF031982">
    <property type="entry name" value="UCP031982_abhydr"/>
    <property type="match status" value="1"/>
</dbReference>
<comment type="caution">
    <text evidence="5">The sequence shown here is derived from an EMBL/GenBank/DDBJ whole genome shotgun (WGS) entry which is preliminary data.</text>
</comment>
<dbReference type="Proteomes" id="UP000282818">
    <property type="component" value="Unassembled WGS sequence"/>
</dbReference>
<keyword evidence="6" id="KW-1185">Reference proteome</keyword>
<dbReference type="InterPro" id="IPR016986">
    <property type="entry name" value="UCP031982_abhydr"/>
</dbReference>
<gene>
    <name evidence="5" type="ORF">EOE65_08190</name>
</gene>
<evidence type="ECO:0008006" key="7">
    <source>
        <dbReference type="Google" id="ProtNLM"/>
    </source>
</evidence>
<organism evidence="5 6">
    <name type="scientific">Neptunomonas marina</name>
    <dbReference type="NCBI Taxonomy" id="1815562"/>
    <lineage>
        <taxon>Bacteria</taxon>
        <taxon>Pseudomonadati</taxon>
        <taxon>Pseudomonadota</taxon>
        <taxon>Gammaproteobacteria</taxon>
        <taxon>Oceanospirillales</taxon>
        <taxon>Oceanospirillaceae</taxon>
        <taxon>Neptunomonas</taxon>
    </lineage>
</organism>
<accession>A0A437Q9E8</accession>
<dbReference type="InterPro" id="IPR029058">
    <property type="entry name" value="AB_hydrolase_fold"/>
</dbReference>
<dbReference type="AlphaFoldDB" id="A0A437Q9E8"/>
<proteinExistence type="predicted"/>
<dbReference type="PANTHER" id="PTHR10272">
    <property type="entry name" value="PLATELET-ACTIVATING FACTOR ACETYLHYDROLASE"/>
    <property type="match status" value="1"/>
</dbReference>
<evidence type="ECO:0000313" key="5">
    <source>
        <dbReference type="EMBL" id="RVU30983.1"/>
    </source>
</evidence>
<sequence length="329" mass="35039">MMKYFLSVLVALCCGFSSVSLAYDVGFKRVEVAPAGGAERFDMMVFYPTQADAKHVEFGPFHLSLAIGAPMAEGRFPLAVFSHGSGASPLSYNHIAVGLASRGFIVAMPLHPGNNFRDNTRAGSVQNYTERPKHISSAIDFLLALAPVHNHIQSDKIAVLGHSVGGYTALTVAGGVASTNTLLEQCLTNTLTDSYCLAARAGGLKEVSIQHPKDSRVKALALMAPVGVLFAADRELAAVDIPVLMLSAEFDQVLTTRYNAAVIANGLPDATLLTHEVIANAGHFSFLTTFPDALKVELGPVAKDPDGFDRAEFQQVLVAKLAQWLDSVL</sequence>
<dbReference type="PANTHER" id="PTHR10272:SF0">
    <property type="entry name" value="PLATELET-ACTIVATING FACTOR ACETYLHYDROLASE"/>
    <property type="match status" value="1"/>
</dbReference>
<evidence type="ECO:0000256" key="1">
    <source>
        <dbReference type="ARBA" id="ARBA00022801"/>
    </source>
</evidence>
<dbReference type="GO" id="GO:0003847">
    <property type="term" value="F:1-alkyl-2-acetylglycerophosphocholine esterase activity"/>
    <property type="evidence" value="ECO:0007669"/>
    <property type="project" value="TreeGrafter"/>
</dbReference>
<evidence type="ECO:0000256" key="3">
    <source>
        <dbReference type="ARBA" id="ARBA00023098"/>
    </source>
</evidence>
<name>A0A437Q9E8_9GAMM</name>
<keyword evidence="2" id="KW-0442">Lipid degradation</keyword>
<dbReference type="Pfam" id="PF07224">
    <property type="entry name" value="Chlorophyllase"/>
    <property type="match status" value="1"/>
</dbReference>
<dbReference type="EMBL" id="SACQ01000003">
    <property type="protein sequence ID" value="RVU30983.1"/>
    <property type="molecule type" value="Genomic_DNA"/>
</dbReference>
<keyword evidence="4" id="KW-0732">Signal</keyword>
<evidence type="ECO:0000256" key="2">
    <source>
        <dbReference type="ARBA" id="ARBA00022963"/>
    </source>
</evidence>
<feature type="chain" id="PRO_5019503802" description="Alpha/beta fold hydrolase" evidence="4">
    <location>
        <begin position="23"/>
        <end position="329"/>
    </location>
</feature>